<evidence type="ECO:0000313" key="3">
    <source>
        <dbReference type="Proteomes" id="UP000516384"/>
    </source>
</evidence>
<keyword evidence="1" id="KW-0472">Membrane</keyword>
<organism evidence="2 3">
    <name type="scientific">Paenibacillus peoriae</name>
    <dbReference type="NCBI Taxonomy" id="59893"/>
    <lineage>
        <taxon>Bacteria</taxon>
        <taxon>Bacillati</taxon>
        <taxon>Bacillota</taxon>
        <taxon>Bacilli</taxon>
        <taxon>Bacillales</taxon>
        <taxon>Paenibacillaceae</taxon>
        <taxon>Paenibacillus</taxon>
    </lineage>
</organism>
<proteinExistence type="predicted"/>
<protein>
    <submittedName>
        <fullName evidence="2">DUF4179 domain-containing protein</fullName>
    </submittedName>
</protein>
<sequence length="538" mass="60858">MSRYFEKEQNIPQPEYDAMWVNIEQEATKRKATLQQSQEAPMHRAKIVPASIVFSCFLLVAIPVFASVTINWDRIGGRSVTNALNNDIGQRYDLKASSAGITMNLNGVVTDGEKMKMLISLDPGTDPTSYIGFAIEKTMVTSNSDTKEQAHGYLNYDPKSQKLLGIYETIDTLRDRKKDYTLEAQNLIFYRNQDIPLKTDHQAGDTLVTGTKQYPNIYIESVRQTNNKTVVRFRVAAAPSDLGRGNPHLVMKAGDKEIDAIPTILPSDSPDLHIEQVFNMTAQDWKKANLHFCYIEEAKRIEGTWKFEFEADGKKASEAIYSKKLHSSAEFQENTGTTLEQLIVTPLDIEILVTERDSLKKGIVHYKTAQLVIGDKKINGGWNIKGAGPEDYQHLYQFESPEWYKDWSDVPMKLILKDAVIEKRDTSKNWITLHKPKEEKQFAELNADGYQIDFTYYTEGKDLIVESKSGSPGFKGVNQTTMRINGKEVVPEIIAKGMVSTGVNVDRYKDIELDGKLELNPGIYKYSDPGRDIEVILK</sequence>
<feature type="transmembrane region" description="Helical" evidence="1">
    <location>
        <begin position="47"/>
        <end position="72"/>
    </location>
</feature>
<accession>A0A7H0Y9L6</accession>
<dbReference type="EMBL" id="CP061172">
    <property type="protein sequence ID" value="QNR67774.1"/>
    <property type="molecule type" value="Genomic_DNA"/>
</dbReference>
<gene>
    <name evidence="2" type="ORF">IAQ67_01155</name>
</gene>
<name>A0A7H0Y9L6_9BACL</name>
<evidence type="ECO:0000256" key="1">
    <source>
        <dbReference type="SAM" id="Phobius"/>
    </source>
</evidence>
<keyword evidence="1" id="KW-1133">Transmembrane helix</keyword>
<dbReference type="Proteomes" id="UP000516384">
    <property type="component" value="Chromosome"/>
</dbReference>
<dbReference type="RefSeq" id="WP_190298411.1">
    <property type="nucleotide sequence ID" value="NZ_CP061172.1"/>
</dbReference>
<evidence type="ECO:0000313" key="2">
    <source>
        <dbReference type="EMBL" id="QNR67774.1"/>
    </source>
</evidence>
<keyword evidence="1" id="KW-0812">Transmembrane</keyword>
<dbReference type="AlphaFoldDB" id="A0A7H0Y9L6"/>
<reference evidence="2 3" key="1">
    <citation type="submission" date="2020-09" db="EMBL/GenBank/DDBJ databases">
        <title>Characterization of Paenibacillus peoriae strain ZF390 with broad-spectrum antimicrobial activity as a potential biocontrol agent.</title>
        <authorList>
            <person name="Li L."/>
            <person name="Zhao Y."/>
            <person name="Li B."/>
            <person name="Xie X."/>
        </authorList>
    </citation>
    <scope>NUCLEOTIDE SEQUENCE [LARGE SCALE GENOMIC DNA]</scope>
    <source>
        <strain evidence="2 3">ZF390</strain>
    </source>
</reference>